<protein>
    <submittedName>
        <fullName evidence="2">Uncharacterized protein</fullName>
    </submittedName>
</protein>
<dbReference type="SUPFAM" id="SSF55961">
    <property type="entry name" value="Bet v1-like"/>
    <property type="match status" value="1"/>
</dbReference>
<organism evidence="2 3">
    <name type="scientific">Aromia moschata</name>
    <dbReference type="NCBI Taxonomy" id="1265417"/>
    <lineage>
        <taxon>Eukaryota</taxon>
        <taxon>Metazoa</taxon>
        <taxon>Ecdysozoa</taxon>
        <taxon>Arthropoda</taxon>
        <taxon>Hexapoda</taxon>
        <taxon>Insecta</taxon>
        <taxon>Pterygota</taxon>
        <taxon>Neoptera</taxon>
        <taxon>Endopterygota</taxon>
        <taxon>Coleoptera</taxon>
        <taxon>Polyphaga</taxon>
        <taxon>Cucujiformia</taxon>
        <taxon>Chrysomeloidea</taxon>
        <taxon>Cerambycidae</taxon>
        <taxon>Cerambycinae</taxon>
        <taxon>Callichromatini</taxon>
        <taxon>Aromia</taxon>
    </lineage>
</organism>
<reference evidence="2" key="1">
    <citation type="journal article" date="2023" name="Insect Mol. Biol.">
        <title>Genome sequencing provides insights into the evolution of gene families encoding plant cell wall-degrading enzymes in longhorned beetles.</title>
        <authorList>
            <person name="Shin N.R."/>
            <person name="Okamura Y."/>
            <person name="Kirsch R."/>
            <person name="Pauchet Y."/>
        </authorList>
    </citation>
    <scope>NUCLEOTIDE SEQUENCE</scope>
    <source>
        <strain evidence="2">AMC_N1</strain>
    </source>
</reference>
<accession>A0AAV8ZEH0</accession>
<feature type="region of interest" description="Disordered" evidence="1">
    <location>
        <begin position="127"/>
        <end position="154"/>
    </location>
</feature>
<evidence type="ECO:0000256" key="1">
    <source>
        <dbReference type="SAM" id="MobiDB-lite"/>
    </source>
</evidence>
<evidence type="ECO:0000313" key="3">
    <source>
        <dbReference type="Proteomes" id="UP001162162"/>
    </source>
</evidence>
<proteinExistence type="predicted"/>
<dbReference type="InterPro" id="IPR023393">
    <property type="entry name" value="START-like_dom_sf"/>
</dbReference>
<gene>
    <name evidence="2" type="ORF">NQ318_018018</name>
</gene>
<dbReference type="EMBL" id="JAPWTK010000003">
    <property type="protein sequence ID" value="KAJ8962069.1"/>
    <property type="molecule type" value="Genomic_DNA"/>
</dbReference>
<dbReference type="Gene3D" id="3.30.530.20">
    <property type="match status" value="1"/>
</dbReference>
<name>A0AAV8ZEH0_9CUCU</name>
<dbReference type="Proteomes" id="UP001162162">
    <property type="component" value="Unassembled WGS sequence"/>
</dbReference>
<feature type="compositionally biased region" description="Low complexity" evidence="1">
    <location>
        <begin position="131"/>
        <end position="154"/>
    </location>
</feature>
<keyword evidence="3" id="KW-1185">Reference proteome</keyword>
<comment type="caution">
    <text evidence="2">The sequence shown here is derived from an EMBL/GenBank/DDBJ whole genome shotgun (WGS) entry which is preliminary data.</text>
</comment>
<evidence type="ECO:0000313" key="2">
    <source>
        <dbReference type="EMBL" id="KAJ8962069.1"/>
    </source>
</evidence>
<sequence length="171" mass="20054">MPRKYRIEDYWSSMVIKPYTEMNQPGIEFSLSYFDNPGVNVPSSVTTWVSIRAMPDFLERLREATKKYKDYCKREGINEVCKVTEKEINEKIQKEQLQHLFKNYKNIKLKSVIHPKTVIEGEISKPSERQNLNTSNVTENSNNSTSDMNSRSSSVIMQPENEYAWFYILHG</sequence>
<dbReference type="AlphaFoldDB" id="A0AAV8ZEH0"/>